<reference evidence="3 4" key="1">
    <citation type="submission" date="2018-05" db="EMBL/GenBank/DDBJ databases">
        <title>Genomic analysis of Gracilibacillus dipsosauri DD1 reveals novel features of a salt-tolerant amylase.</title>
        <authorList>
            <person name="Deutch C.E."/>
            <person name="Yang S."/>
        </authorList>
    </citation>
    <scope>NUCLEOTIDE SEQUENCE [LARGE SCALE GENOMIC DNA]</scope>
    <source>
        <strain evidence="3 4">DD1</strain>
    </source>
</reference>
<keyword evidence="1" id="KW-0812">Transmembrane</keyword>
<keyword evidence="4" id="KW-1185">Reference proteome</keyword>
<feature type="transmembrane region" description="Helical" evidence="1">
    <location>
        <begin position="247"/>
        <end position="265"/>
    </location>
</feature>
<comment type="caution">
    <text evidence="3">The sequence shown here is derived from an EMBL/GenBank/DDBJ whole genome shotgun (WGS) entry which is preliminary data.</text>
</comment>
<feature type="transmembrane region" description="Helical" evidence="1">
    <location>
        <begin position="54"/>
        <end position="79"/>
    </location>
</feature>
<evidence type="ECO:0000313" key="4">
    <source>
        <dbReference type="Proteomes" id="UP000245624"/>
    </source>
</evidence>
<dbReference type="AlphaFoldDB" id="A0A317KWF6"/>
<name>A0A317KWF6_9BACI</name>
<evidence type="ECO:0000256" key="1">
    <source>
        <dbReference type="SAM" id="Phobius"/>
    </source>
</evidence>
<keyword evidence="1" id="KW-0472">Membrane</keyword>
<feature type="transmembrane region" description="Helical" evidence="1">
    <location>
        <begin position="99"/>
        <end position="116"/>
    </location>
</feature>
<feature type="transmembrane region" description="Helical" evidence="1">
    <location>
        <begin position="144"/>
        <end position="166"/>
    </location>
</feature>
<feature type="transmembrane region" description="Helical" evidence="1">
    <location>
        <begin position="122"/>
        <end position="137"/>
    </location>
</feature>
<dbReference type="PANTHER" id="PTHR30590">
    <property type="entry name" value="INNER MEMBRANE PROTEIN"/>
    <property type="match status" value="1"/>
</dbReference>
<feature type="transmembrane region" description="Helical" evidence="1">
    <location>
        <begin position="341"/>
        <end position="362"/>
    </location>
</feature>
<dbReference type="OrthoDB" id="9807744at2"/>
<keyword evidence="1" id="KW-1133">Transmembrane helix</keyword>
<dbReference type="Pfam" id="PF04235">
    <property type="entry name" value="DUF418"/>
    <property type="match status" value="1"/>
</dbReference>
<evidence type="ECO:0000259" key="2">
    <source>
        <dbReference type="Pfam" id="PF04235"/>
    </source>
</evidence>
<organism evidence="3 4">
    <name type="scientific">Gracilibacillus dipsosauri</name>
    <dbReference type="NCBI Taxonomy" id="178340"/>
    <lineage>
        <taxon>Bacteria</taxon>
        <taxon>Bacillati</taxon>
        <taxon>Bacillota</taxon>
        <taxon>Bacilli</taxon>
        <taxon>Bacillales</taxon>
        <taxon>Bacillaceae</taxon>
        <taxon>Gracilibacillus</taxon>
    </lineage>
</organism>
<dbReference type="RefSeq" id="WP_109985074.1">
    <property type="nucleotide sequence ID" value="NZ_QGTD01000013.1"/>
</dbReference>
<sequence>MNQLKPVQEKLRLPWIDAARGFAIFGIFIVNLPSFHGPYFLYGNGTNYWGNEESGILSMIIDIFFQASFYSLFSFLFGFGIQMMLENLHSKGIQATHTLSRRLTMLLVFGVIHAFLIWHGDILISYSIIGFLLLFFLNRTNTTLIIWSVSLLLAPVVLFTGLLYLASQFTLDITNQAAIEASYQHYGSGSILDILQQNLADWLFANNVYSFILIACNLLPIFLLGTLFARKKWLHQVDVHLPILKRIWLISLSLFFIFKAGPHFIGNPLWLSMLQDTVGGVSSAIFYIITITLLYRMIPSLFRGLEYVGKMALSNYILQSLVGVLLFYSIGFGLYGELSPLQTILIAFFVFPIQIILSWLWLKRYKRGPLEWVWRSWTYRKKLTNKRKQELAS</sequence>
<dbReference type="EMBL" id="QGTD01000013">
    <property type="protein sequence ID" value="PWU67755.1"/>
    <property type="molecule type" value="Genomic_DNA"/>
</dbReference>
<dbReference type="PANTHER" id="PTHR30590:SF2">
    <property type="entry name" value="INNER MEMBRANE PROTEIN"/>
    <property type="match status" value="1"/>
</dbReference>
<feature type="transmembrane region" description="Helical" evidence="1">
    <location>
        <begin position="21"/>
        <end position="42"/>
    </location>
</feature>
<protein>
    <submittedName>
        <fullName evidence="3">DUF418 domain-containing protein</fullName>
    </submittedName>
</protein>
<dbReference type="InterPro" id="IPR052529">
    <property type="entry name" value="Bact_Transport_Assoc"/>
</dbReference>
<dbReference type="InterPro" id="IPR007349">
    <property type="entry name" value="DUF418"/>
</dbReference>
<evidence type="ECO:0000313" key="3">
    <source>
        <dbReference type="EMBL" id="PWU67755.1"/>
    </source>
</evidence>
<feature type="transmembrane region" description="Helical" evidence="1">
    <location>
        <begin position="208"/>
        <end position="227"/>
    </location>
</feature>
<feature type="transmembrane region" description="Helical" evidence="1">
    <location>
        <begin position="277"/>
        <end position="295"/>
    </location>
</feature>
<gene>
    <name evidence="3" type="ORF">DLJ74_14980</name>
</gene>
<dbReference type="Proteomes" id="UP000245624">
    <property type="component" value="Unassembled WGS sequence"/>
</dbReference>
<feature type="transmembrane region" description="Helical" evidence="1">
    <location>
        <begin position="316"/>
        <end position="335"/>
    </location>
</feature>
<feature type="domain" description="DUF418" evidence="2">
    <location>
        <begin position="228"/>
        <end position="381"/>
    </location>
</feature>
<accession>A0A317KWF6</accession>
<proteinExistence type="predicted"/>